<evidence type="ECO:0000256" key="7">
    <source>
        <dbReference type="SAM" id="Phobius"/>
    </source>
</evidence>
<keyword evidence="3" id="KW-1003">Cell membrane</keyword>
<comment type="subcellular location">
    <subcellularLocation>
        <location evidence="1">Cell membrane</location>
        <topology evidence="1">Multi-pass membrane protein</topology>
    </subcellularLocation>
</comment>
<dbReference type="InterPro" id="IPR001958">
    <property type="entry name" value="Tet-R_TetA/multi-R_MdtG-like"/>
</dbReference>
<evidence type="ECO:0000313" key="10">
    <source>
        <dbReference type="Proteomes" id="UP000185829"/>
    </source>
</evidence>
<dbReference type="PRINTS" id="PR01035">
    <property type="entry name" value="TCRTETA"/>
</dbReference>
<dbReference type="GO" id="GO:0005886">
    <property type="term" value="C:plasma membrane"/>
    <property type="evidence" value="ECO:0007669"/>
    <property type="project" value="UniProtKB-SubCell"/>
</dbReference>
<dbReference type="PANTHER" id="PTHR43414">
    <property type="entry name" value="MULTIDRUG RESISTANCE PROTEIN MDTG"/>
    <property type="match status" value="1"/>
</dbReference>
<evidence type="ECO:0000256" key="2">
    <source>
        <dbReference type="ARBA" id="ARBA00022448"/>
    </source>
</evidence>
<keyword evidence="2" id="KW-0813">Transport</keyword>
<dbReference type="Gene3D" id="1.20.1250.20">
    <property type="entry name" value="MFS general substrate transporter like domains"/>
    <property type="match status" value="1"/>
</dbReference>
<dbReference type="AlphaFoldDB" id="A0A9X8R841"/>
<dbReference type="PANTHER" id="PTHR43414:SF3">
    <property type="entry name" value="LMO2377 PROTEIN"/>
    <property type="match status" value="1"/>
</dbReference>
<dbReference type="Pfam" id="PF07690">
    <property type="entry name" value="MFS_1"/>
    <property type="match status" value="1"/>
</dbReference>
<dbReference type="Proteomes" id="UP000185829">
    <property type="component" value="Unassembled WGS sequence"/>
</dbReference>
<organism evidence="9 10">
    <name type="scientific">Peribacillus simplex</name>
    <dbReference type="NCBI Taxonomy" id="1478"/>
    <lineage>
        <taxon>Bacteria</taxon>
        <taxon>Bacillati</taxon>
        <taxon>Bacillota</taxon>
        <taxon>Bacilli</taxon>
        <taxon>Bacillales</taxon>
        <taxon>Bacillaceae</taxon>
        <taxon>Peribacillus</taxon>
    </lineage>
</organism>
<dbReference type="PROSITE" id="PS50850">
    <property type="entry name" value="MFS"/>
    <property type="match status" value="1"/>
</dbReference>
<protein>
    <submittedName>
        <fullName evidence="9">Major Facilitator Superfamily protein</fullName>
    </submittedName>
</protein>
<evidence type="ECO:0000256" key="5">
    <source>
        <dbReference type="ARBA" id="ARBA00022989"/>
    </source>
</evidence>
<evidence type="ECO:0000256" key="3">
    <source>
        <dbReference type="ARBA" id="ARBA00022475"/>
    </source>
</evidence>
<evidence type="ECO:0000256" key="1">
    <source>
        <dbReference type="ARBA" id="ARBA00004651"/>
    </source>
</evidence>
<dbReference type="InterPro" id="IPR020846">
    <property type="entry name" value="MFS_dom"/>
</dbReference>
<feature type="transmembrane region" description="Helical" evidence="7">
    <location>
        <begin position="112"/>
        <end position="134"/>
    </location>
</feature>
<evidence type="ECO:0000256" key="6">
    <source>
        <dbReference type="ARBA" id="ARBA00023136"/>
    </source>
</evidence>
<dbReference type="GO" id="GO:0022857">
    <property type="term" value="F:transmembrane transporter activity"/>
    <property type="evidence" value="ECO:0007669"/>
    <property type="project" value="InterPro"/>
</dbReference>
<dbReference type="InterPro" id="IPR011701">
    <property type="entry name" value="MFS"/>
</dbReference>
<gene>
    <name evidence="9" type="ORF">SAMN05878482_102671</name>
</gene>
<feature type="domain" description="Major facilitator superfamily (MFS) profile" evidence="8">
    <location>
        <begin position="1"/>
        <end position="188"/>
    </location>
</feature>
<feature type="transmembrane region" description="Helical" evidence="7">
    <location>
        <begin position="140"/>
        <end position="160"/>
    </location>
</feature>
<keyword evidence="5 7" id="KW-1133">Transmembrane helix</keyword>
<evidence type="ECO:0000256" key="4">
    <source>
        <dbReference type="ARBA" id="ARBA00022692"/>
    </source>
</evidence>
<keyword evidence="4 7" id="KW-0812">Transmembrane</keyword>
<dbReference type="SUPFAM" id="SSF103473">
    <property type="entry name" value="MFS general substrate transporter"/>
    <property type="match status" value="1"/>
</dbReference>
<evidence type="ECO:0000259" key="8">
    <source>
        <dbReference type="PROSITE" id="PS50850"/>
    </source>
</evidence>
<comment type="caution">
    <text evidence="9">The sequence shown here is derived from an EMBL/GenBank/DDBJ whole genome shotgun (WGS) entry which is preliminary data.</text>
</comment>
<feature type="transmembrane region" description="Helical" evidence="7">
    <location>
        <begin position="24"/>
        <end position="43"/>
    </location>
</feature>
<proteinExistence type="predicted"/>
<keyword evidence="6 7" id="KW-0472">Membrane</keyword>
<feature type="transmembrane region" description="Helical" evidence="7">
    <location>
        <begin position="55"/>
        <end position="73"/>
    </location>
</feature>
<reference evidence="9 10" key="1">
    <citation type="submission" date="2017-01" db="EMBL/GenBank/DDBJ databases">
        <authorList>
            <person name="Varghese N."/>
            <person name="Submissions S."/>
        </authorList>
    </citation>
    <scope>NUCLEOTIDE SEQUENCE [LARGE SCALE GENOMIC DNA]</scope>
    <source>
        <strain evidence="9 10">RUG2-6</strain>
    </source>
</reference>
<feature type="transmembrane region" description="Helical" evidence="7">
    <location>
        <begin position="79"/>
        <end position="100"/>
    </location>
</feature>
<name>A0A9X8R841_9BACI</name>
<dbReference type="InterPro" id="IPR036259">
    <property type="entry name" value="MFS_trans_sf"/>
</dbReference>
<sequence>MVLPFISLYIGTFGDYSTQYIQHWSGWTFGITFVTAFLFSPIWGRIGDRYGRKKILIACAFGMGLSIFLMGFVENVWQLFVLRMFTGIFTGFISMSQAFISTQTPKEIAGRVLGTLQTGNITGSLFGPLLGGLLADTLGYSTAFKFTSITIFISGLLVFATKEYRMERQKGTKSSYTSREVLSHRIPS</sequence>
<evidence type="ECO:0000313" key="9">
    <source>
        <dbReference type="EMBL" id="SIQ97300.1"/>
    </source>
</evidence>
<accession>A0A9X8R841</accession>
<dbReference type="EMBL" id="FTMX01000002">
    <property type="protein sequence ID" value="SIQ97300.1"/>
    <property type="molecule type" value="Genomic_DNA"/>
</dbReference>